<dbReference type="Proteomes" id="UP000595362">
    <property type="component" value="Chromosome"/>
</dbReference>
<evidence type="ECO:0000256" key="4">
    <source>
        <dbReference type="SAM" id="Phobius"/>
    </source>
</evidence>
<evidence type="ECO:0000256" key="3">
    <source>
        <dbReference type="ARBA" id="ARBA00023186"/>
    </source>
</evidence>
<dbReference type="EMBL" id="CP066681">
    <property type="protein sequence ID" value="QQG36171.1"/>
    <property type="molecule type" value="Genomic_DNA"/>
</dbReference>
<dbReference type="InterPro" id="IPR042272">
    <property type="entry name" value="ATP12_ATP_synth-F1-assembly_N"/>
</dbReference>
<sequence>MKKFYTLVSTRADQGGWLIELDGKPVRTPSGALLRVPVMALADAVAQEWSRQQQDIVPDTMPLTQIMVTALDRVAREREVMQETTLSYFDTDLLCYRASEPPELVRREGAARDPWLHWFESVYGMALTTTTGLMALHHGKQAHFKARQAVLALDLWAFTVLQMVTALTGSLVLALAFVVGQAQPEDLLRALYVEEDYKADIYDEEFYGRAPHQERAMQGVERDLRAGQVFLEALGLKKA</sequence>
<feature type="transmembrane region" description="Helical" evidence="4">
    <location>
        <begin position="115"/>
        <end position="136"/>
    </location>
</feature>
<proteinExistence type="inferred from homology"/>
<keyword evidence="4" id="KW-1133">Transmembrane helix</keyword>
<dbReference type="PANTHER" id="PTHR21013:SF10">
    <property type="entry name" value="ATP SYNTHASE MITOCHONDRIAL F1 COMPLEX ASSEMBLY FACTOR 2"/>
    <property type="match status" value="1"/>
</dbReference>
<keyword evidence="2" id="KW-0809">Transit peptide</keyword>
<dbReference type="SUPFAM" id="SSF160909">
    <property type="entry name" value="ATP12-like"/>
    <property type="match status" value="1"/>
</dbReference>
<keyword evidence="4" id="KW-0472">Membrane</keyword>
<dbReference type="Gene3D" id="1.10.3580.10">
    <property type="entry name" value="ATP12 ATPase"/>
    <property type="match status" value="1"/>
</dbReference>
<evidence type="ECO:0000256" key="2">
    <source>
        <dbReference type="ARBA" id="ARBA00022946"/>
    </source>
</evidence>
<dbReference type="Pfam" id="PF07542">
    <property type="entry name" value="ATP12"/>
    <property type="match status" value="1"/>
</dbReference>
<comment type="similarity">
    <text evidence="1">Belongs to the ATP12 family.</text>
</comment>
<dbReference type="InterPro" id="IPR023335">
    <property type="entry name" value="ATP12_ortho_dom_sf"/>
</dbReference>
<gene>
    <name evidence="5" type="ORF">HYS17_11895</name>
</gene>
<keyword evidence="3" id="KW-0143">Chaperone</keyword>
<evidence type="ECO:0000256" key="1">
    <source>
        <dbReference type="ARBA" id="ARBA00008231"/>
    </source>
</evidence>
<reference evidence="5 6" key="1">
    <citation type="submission" date="2020-07" db="EMBL/GenBank/DDBJ databases">
        <title>Huge and variable diversity of episymbiotic CPR bacteria and DPANN archaea in groundwater ecosystems.</title>
        <authorList>
            <person name="He C.Y."/>
            <person name="Keren R."/>
            <person name="Whittaker M."/>
            <person name="Farag I.F."/>
            <person name="Doudna J."/>
            <person name="Cate J.H.D."/>
            <person name="Banfield J.F."/>
        </authorList>
    </citation>
    <scope>NUCLEOTIDE SEQUENCE [LARGE SCALE GENOMIC DNA]</scope>
    <source>
        <strain evidence="5">NC_groundwater_70_Ag_B-0.1um_54_66</strain>
    </source>
</reference>
<dbReference type="InterPro" id="IPR011419">
    <property type="entry name" value="ATP12_ATP_synth-F1-assembly"/>
</dbReference>
<keyword evidence="4" id="KW-0812">Transmembrane</keyword>
<dbReference type="PANTHER" id="PTHR21013">
    <property type="entry name" value="ATP SYNTHASE MITOCHONDRIAL F1 COMPLEX ASSEMBLY FACTOR 2/ATP12 PROTEIN, MITOCHONDRIAL PRECURSOR"/>
    <property type="match status" value="1"/>
</dbReference>
<evidence type="ECO:0000313" key="5">
    <source>
        <dbReference type="EMBL" id="QQG36171.1"/>
    </source>
</evidence>
<dbReference type="AlphaFoldDB" id="A0A7T5UHN5"/>
<protein>
    <submittedName>
        <fullName evidence="5">ATP12 chaperone family protein</fullName>
    </submittedName>
</protein>
<name>A0A7T5UHN5_9BACT</name>
<evidence type="ECO:0000313" key="6">
    <source>
        <dbReference type="Proteomes" id="UP000595362"/>
    </source>
</evidence>
<dbReference type="Gene3D" id="3.30.2180.10">
    <property type="entry name" value="ATP12-like"/>
    <property type="match status" value="1"/>
</dbReference>
<organism evidence="5 6">
    <name type="scientific">Micavibrio aeruginosavorus</name>
    <dbReference type="NCBI Taxonomy" id="349221"/>
    <lineage>
        <taxon>Bacteria</taxon>
        <taxon>Pseudomonadati</taxon>
        <taxon>Bdellovibrionota</taxon>
        <taxon>Bdellovibrionia</taxon>
        <taxon>Bdellovibrionales</taxon>
        <taxon>Pseudobdellovibrionaceae</taxon>
        <taxon>Micavibrio</taxon>
    </lineage>
</organism>
<feature type="transmembrane region" description="Helical" evidence="4">
    <location>
        <begin position="156"/>
        <end position="179"/>
    </location>
</feature>
<accession>A0A7T5UHN5</accession>
<dbReference type="GO" id="GO:0043461">
    <property type="term" value="P:proton-transporting ATP synthase complex assembly"/>
    <property type="evidence" value="ECO:0007669"/>
    <property type="project" value="InterPro"/>
</dbReference>